<organism evidence="1">
    <name type="scientific">Cupriavidus taiwanensis</name>
    <dbReference type="NCBI Taxonomy" id="164546"/>
    <lineage>
        <taxon>Bacteria</taxon>
        <taxon>Pseudomonadati</taxon>
        <taxon>Pseudomonadota</taxon>
        <taxon>Betaproteobacteria</taxon>
        <taxon>Burkholderiales</taxon>
        <taxon>Burkholderiaceae</taxon>
        <taxon>Cupriavidus</taxon>
    </lineage>
</organism>
<dbReference type="RefSeq" id="WP_198044536.1">
    <property type="nucleotide sequence ID" value="NZ_LT992560.1"/>
</dbReference>
<evidence type="ECO:0000313" key="1">
    <source>
        <dbReference type="EMBL" id="SOZ67938.1"/>
    </source>
</evidence>
<reference evidence="1" key="1">
    <citation type="submission" date="2018-01" db="EMBL/GenBank/DDBJ databases">
        <authorList>
            <person name="Clerissi C."/>
        </authorList>
    </citation>
    <scope>NUCLEOTIDE SEQUENCE</scope>
    <source>
        <strain evidence="1">Cupriavidus taiwanensis STM 8556</strain>
    </source>
</reference>
<sequence length="117" mass="13092">MNFQANRRQKFLSEENYRLALDEIPLAIEQFKSGSAGSGVSAAEGWLISYRMIAFDLFNLLVLKYTGGKLSKPCTATLKVSWKPMRPRPNSFANTGETPKLSAFQSIRSMDIVLAWA</sequence>
<dbReference type="Proteomes" id="UP000256952">
    <property type="component" value="Chromosome CBM2613_b"/>
</dbReference>
<dbReference type="AlphaFoldDB" id="A0A375E5L1"/>
<comment type="caution">
    <text evidence="1">The sequence shown here is derived from an EMBL/GenBank/DDBJ whole genome shotgun (WGS) entry which is preliminary data.</text>
</comment>
<gene>
    <name evidence="1" type="ORF">CBM2613_B110099</name>
</gene>
<name>A0A375E5L1_9BURK</name>
<protein>
    <submittedName>
        <fullName evidence="1">Uncharacterized protein</fullName>
    </submittedName>
</protein>
<accession>A0A375E5L1</accession>
<proteinExistence type="predicted"/>
<dbReference type="EMBL" id="OFTH01000036">
    <property type="protein sequence ID" value="SOZ67938.1"/>
    <property type="molecule type" value="Genomic_DNA"/>
</dbReference>